<dbReference type="AlphaFoldDB" id="A0A090YCJ8"/>
<evidence type="ECO:0000313" key="2">
    <source>
        <dbReference type="EMBL" id="KFM95916.1"/>
    </source>
</evidence>
<dbReference type="EMBL" id="JMQA01000041">
    <property type="protein sequence ID" value="KFM95916.1"/>
    <property type="molecule type" value="Genomic_DNA"/>
</dbReference>
<dbReference type="STRING" id="44252.DJ90_2204"/>
<dbReference type="RefSeq" id="WP_036623823.1">
    <property type="nucleotide sequence ID" value="NZ_BGML01000008.1"/>
</dbReference>
<feature type="domain" description="RNA ligase" evidence="1">
    <location>
        <begin position="33"/>
        <end position="187"/>
    </location>
</feature>
<dbReference type="OrthoDB" id="255834at2"/>
<proteinExistence type="predicted"/>
<accession>A0A090YCJ8</accession>
<sequence length="215" mass="24623">MRMKYPKTLHLPWSRSYTDDDKILRSTAHFAGREVVITEKMDGENTTMYADFLHARSLDSKDHPSRHYVKTLHGGIRYLIPDGYRLCGENVYAKHSLAYSSLPGYFMLFSVWNERNICLSWDETEAWAAKLGIPHVPVLYRGPWSEEAAKACYTKRSRCGGEQEGYVVRLTSAFAYEDFKRSAAKFVRQNHVQTDEHWLSKPVEPNGLAPDGQAG</sequence>
<dbReference type="GO" id="GO:0016874">
    <property type="term" value="F:ligase activity"/>
    <property type="evidence" value="ECO:0007669"/>
    <property type="project" value="UniProtKB-KW"/>
</dbReference>
<name>A0A090YCJ8_PAEMA</name>
<dbReference type="Proteomes" id="UP000029278">
    <property type="component" value="Unassembled WGS sequence"/>
</dbReference>
<dbReference type="SUPFAM" id="SSF56091">
    <property type="entry name" value="DNA ligase/mRNA capping enzyme, catalytic domain"/>
    <property type="match status" value="1"/>
</dbReference>
<evidence type="ECO:0000259" key="1">
    <source>
        <dbReference type="Pfam" id="PF09414"/>
    </source>
</evidence>
<reference evidence="3 5" key="2">
    <citation type="submission" date="2019-11" db="EMBL/GenBank/DDBJ databases">
        <title>Draft genome sequences of five Paenibacillus species of dairy origin.</title>
        <authorList>
            <person name="Olajide A.M."/>
            <person name="Chen S."/>
            <person name="Lapointe G."/>
        </authorList>
    </citation>
    <scope>NUCLEOTIDE SEQUENCE [LARGE SCALE GENOMIC DNA]</scope>
    <source>
        <strain evidence="3 5">3CT49</strain>
    </source>
</reference>
<dbReference type="PANTHER" id="PTHR43883:SF1">
    <property type="entry name" value="GLUCONOKINASE"/>
    <property type="match status" value="1"/>
</dbReference>
<evidence type="ECO:0000313" key="3">
    <source>
        <dbReference type="EMBL" id="MUG24059.1"/>
    </source>
</evidence>
<dbReference type="Pfam" id="PF09414">
    <property type="entry name" value="RNA_ligase"/>
    <property type="match status" value="1"/>
</dbReference>
<dbReference type="InterPro" id="IPR052732">
    <property type="entry name" value="Cell-binding_unc_protein"/>
</dbReference>
<dbReference type="PANTHER" id="PTHR43883">
    <property type="entry name" value="SLR0207 PROTEIN"/>
    <property type="match status" value="1"/>
</dbReference>
<dbReference type="InterPro" id="IPR021122">
    <property type="entry name" value="RNA_ligase_dom_REL/Rnl2"/>
</dbReference>
<organism evidence="2 4">
    <name type="scientific">Paenibacillus macerans</name>
    <name type="common">Bacillus macerans</name>
    <dbReference type="NCBI Taxonomy" id="44252"/>
    <lineage>
        <taxon>Bacteria</taxon>
        <taxon>Bacillati</taxon>
        <taxon>Bacillota</taxon>
        <taxon>Bacilli</taxon>
        <taxon>Bacillales</taxon>
        <taxon>Paenibacillaceae</taxon>
        <taxon>Paenibacillus</taxon>
    </lineage>
</organism>
<gene>
    <name evidence="2" type="ORF">DJ90_2204</name>
    <name evidence="3" type="ORF">GNQ08_16845</name>
</gene>
<dbReference type="Gene3D" id="3.30.470.30">
    <property type="entry name" value="DNA ligase/mRNA capping enzyme"/>
    <property type="match status" value="1"/>
</dbReference>
<keyword evidence="4" id="KW-1185">Reference proteome</keyword>
<protein>
    <submittedName>
        <fullName evidence="3">2'-5' RNA ligase</fullName>
    </submittedName>
    <submittedName>
        <fullName evidence="2">RNA ligase family protein</fullName>
    </submittedName>
</protein>
<keyword evidence="2" id="KW-0436">Ligase</keyword>
<dbReference type="Proteomes" id="UP000442469">
    <property type="component" value="Unassembled WGS sequence"/>
</dbReference>
<dbReference type="EMBL" id="WNZZ01000012">
    <property type="protein sequence ID" value="MUG24059.1"/>
    <property type="molecule type" value="Genomic_DNA"/>
</dbReference>
<dbReference type="GeneID" id="77007848"/>
<evidence type="ECO:0000313" key="4">
    <source>
        <dbReference type="Proteomes" id="UP000029278"/>
    </source>
</evidence>
<dbReference type="PATRIC" id="fig|44252.3.peg.5078"/>
<evidence type="ECO:0000313" key="5">
    <source>
        <dbReference type="Proteomes" id="UP000442469"/>
    </source>
</evidence>
<dbReference type="HOGENOM" id="CLU_080123_0_0_9"/>
<comment type="caution">
    <text evidence="2">The sequence shown here is derived from an EMBL/GenBank/DDBJ whole genome shotgun (WGS) entry which is preliminary data.</text>
</comment>
<reference evidence="2 4" key="1">
    <citation type="submission" date="2014-04" db="EMBL/GenBank/DDBJ databases">
        <authorList>
            <person name="Bishop-Lilly K.A."/>
            <person name="Broomall S.M."/>
            <person name="Chain P.S."/>
            <person name="Chertkov O."/>
            <person name="Coyne S.R."/>
            <person name="Daligault H.E."/>
            <person name="Davenport K.W."/>
            <person name="Erkkila T."/>
            <person name="Frey K.G."/>
            <person name="Gibbons H.S."/>
            <person name="Gu W."/>
            <person name="Jaissle J."/>
            <person name="Johnson S.L."/>
            <person name="Koroleva G.I."/>
            <person name="Ladner J.T."/>
            <person name="Lo C.-C."/>
            <person name="Minogue T.D."/>
            <person name="Munk C."/>
            <person name="Palacios G.F."/>
            <person name="Redden C.L."/>
            <person name="Rosenzweig C.N."/>
            <person name="Scholz M.B."/>
            <person name="Teshima H."/>
            <person name="Xu Y."/>
        </authorList>
    </citation>
    <scope>NUCLEOTIDE SEQUENCE [LARGE SCALE GENOMIC DNA]</scope>
    <source>
        <strain evidence="2 4">8244</strain>
    </source>
</reference>